<dbReference type="AlphaFoldDB" id="A0A0E9SAM6"/>
<reference evidence="1" key="2">
    <citation type="journal article" date="2015" name="Fish Shellfish Immunol.">
        <title>Early steps in the European eel (Anguilla anguilla)-Vibrio vulnificus interaction in the gills: Role of the RtxA13 toxin.</title>
        <authorList>
            <person name="Callol A."/>
            <person name="Pajuelo D."/>
            <person name="Ebbesson L."/>
            <person name="Teles M."/>
            <person name="MacKenzie S."/>
            <person name="Amaro C."/>
        </authorList>
    </citation>
    <scope>NUCLEOTIDE SEQUENCE</scope>
</reference>
<dbReference type="EMBL" id="GBXM01070315">
    <property type="protein sequence ID" value="JAH38262.1"/>
    <property type="molecule type" value="Transcribed_RNA"/>
</dbReference>
<accession>A0A0E9SAM6</accession>
<protein>
    <submittedName>
        <fullName evidence="1">Uncharacterized protein</fullName>
    </submittedName>
</protein>
<reference evidence="1" key="1">
    <citation type="submission" date="2014-11" db="EMBL/GenBank/DDBJ databases">
        <authorList>
            <person name="Amaro Gonzalez C."/>
        </authorList>
    </citation>
    <scope>NUCLEOTIDE SEQUENCE</scope>
</reference>
<sequence length="45" mass="4762">MSRRPGAGAAATKIPTQTEAGAAACLFLRQIRKVFLFQLNVAAKS</sequence>
<proteinExistence type="predicted"/>
<organism evidence="1">
    <name type="scientific">Anguilla anguilla</name>
    <name type="common">European freshwater eel</name>
    <name type="synonym">Muraena anguilla</name>
    <dbReference type="NCBI Taxonomy" id="7936"/>
    <lineage>
        <taxon>Eukaryota</taxon>
        <taxon>Metazoa</taxon>
        <taxon>Chordata</taxon>
        <taxon>Craniata</taxon>
        <taxon>Vertebrata</taxon>
        <taxon>Euteleostomi</taxon>
        <taxon>Actinopterygii</taxon>
        <taxon>Neopterygii</taxon>
        <taxon>Teleostei</taxon>
        <taxon>Anguilliformes</taxon>
        <taxon>Anguillidae</taxon>
        <taxon>Anguilla</taxon>
    </lineage>
</organism>
<evidence type="ECO:0000313" key="1">
    <source>
        <dbReference type="EMBL" id="JAH38262.1"/>
    </source>
</evidence>
<name>A0A0E9SAM6_ANGAN</name>